<evidence type="ECO:0000256" key="3">
    <source>
        <dbReference type="ARBA" id="ARBA00022553"/>
    </source>
</evidence>
<dbReference type="AlphaFoldDB" id="A0AAV4DNH5"/>
<evidence type="ECO:0000256" key="6">
    <source>
        <dbReference type="ARBA" id="ARBA00023128"/>
    </source>
</evidence>
<evidence type="ECO:0000256" key="5">
    <source>
        <dbReference type="ARBA" id="ARBA00022980"/>
    </source>
</evidence>
<keyword evidence="7" id="KW-0687">Ribonucleoprotein</keyword>
<keyword evidence="4" id="KW-0809">Transit peptide</keyword>
<evidence type="ECO:0000256" key="1">
    <source>
        <dbReference type="ARBA" id="ARBA00004173"/>
    </source>
</evidence>
<evidence type="ECO:0000256" key="7">
    <source>
        <dbReference type="ARBA" id="ARBA00023274"/>
    </source>
</evidence>
<dbReference type="InterPro" id="IPR036870">
    <property type="entry name" value="Ribosomal_bS18_sf"/>
</dbReference>
<protein>
    <recommendedName>
        <fullName evidence="9">Small ribosomal subunit protein mS40</fullName>
    </recommendedName>
    <alternativeName>
        <fullName evidence="8">28S ribosomal protein S18-2, mitochondrial</fullName>
    </alternativeName>
    <alternativeName>
        <fullName evidence="10">28S ribosomal protein S18b, mitochondrial</fullName>
    </alternativeName>
</protein>
<sequence length="257" mass="30139">MEQNETQTTVNVRDNPHWRRRDLYYADETDCVSQLLCFTLLQFSYSRVKDLNHPVSKLLFTKTITNNMAASLRALQRSRLIQDFLRRNSQENQFQLTWSRNLALTRRLQQEDAPAEDDTNTSPKRLIVDVQTSIRYLDSKAFQEGYGDKPVWFHYRRNFKGQIPPKTRKSCIRNGEISTSSPCPVCRDEYLVLDSKNTKLLEQFISPYSGEILDSKQTGLCQQQQKTLVLEVMRAQDEGGLEKQLPFRTYNYEDYKS</sequence>
<dbReference type="GO" id="GO:1990904">
    <property type="term" value="C:ribonucleoprotein complex"/>
    <property type="evidence" value="ECO:0007669"/>
    <property type="project" value="UniProtKB-KW"/>
</dbReference>
<dbReference type="PANTHER" id="PTHR13329">
    <property type="entry name" value="MITOCHONDRIAL RIBOSOMAL PROTEIN S18B"/>
    <property type="match status" value="1"/>
</dbReference>
<evidence type="ECO:0000256" key="10">
    <source>
        <dbReference type="ARBA" id="ARBA00035515"/>
    </source>
</evidence>
<keyword evidence="5 11" id="KW-0689">Ribosomal protein</keyword>
<evidence type="ECO:0000256" key="8">
    <source>
        <dbReference type="ARBA" id="ARBA00032055"/>
    </source>
</evidence>
<dbReference type="InterPro" id="IPR001648">
    <property type="entry name" value="Ribosomal_bS18"/>
</dbReference>
<proteinExistence type="inferred from homology"/>
<evidence type="ECO:0000256" key="2">
    <source>
        <dbReference type="ARBA" id="ARBA00006136"/>
    </source>
</evidence>
<comment type="caution">
    <text evidence="11">The sequence shown here is derived from an EMBL/GenBank/DDBJ whole genome shotgun (WGS) entry which is preliminary data.</text>
</comment>
<keyword evidence="3" id="KW-0597">Phosphoprotein</keyword>
<dbReference type="InterPro" id="IPR040054">
    <property type="entry name" value="MRPS18B"/>
</dbReference>
<reference evidence="11 12" key="1">
    <citation type="journal article" date="2021" name="Elife">
        <title>Chloroplast acquisition without the gene transfer in kleptoplastic sea slugs, Plakobranchus ocellatus.</title>
        <authorList>
            <person name="Maeda T."/>
            <person name="Takahashi S."/>
            <person name="Yoshida T."/>
            <person name="Shimamura S."/>
            <person name="Takaki Y."/>
            <person name="Nagai Y."/>
            <person name="Toyoda A."/>
            <person name="Suzuki Y."/>
            <person name="Arimoto A."/>
            <person name="Ishii H."/>
            <person name="Satoh N."/>
            <person name="Nishiyama T."/>
            <person name="Hasebe M."/>
            <person name="Maruyama T."/>
            <person name="Minagawa J."/>
            <person name="Obokata J."/>
            <person name="Shigenobu S."/>
        </authorList>
    </citation>
    <scope>NUCLEOTIDE SEQUENCE [LARGE SCALE GENOMIC DNA]</scope>
</reference>
<dbReference type="GO" id="GO:0005840">
    <property type="term" value="C:ribosome"/>
    <property type="evidence" value="ECO:0007669"/>
    <property type="project" value="UniProtKB-KW"/>
</dbReference>
<dbReference type="GO" id="GO:0003735">
    <property type="term" value="F:structural constituent of ribosome"/>
    <property type="evidence" value="ECO:0007669"/>
    <property type="project" value="InterPro"/>
</dbReference>
<dbReference type="GO" id="GO:0032543">
    <property type="term" value="P:mitochondrial translation"/>
    <property type="evidence" value="ECO:0007669"/>
    <property type="project" value="InterPro"/>
</dbReference>
<comment type="similarity">
    <text evidence="2">Belongs to the bacterial ribosomal protein bS18 family. Mitochondrion-specific ribosomal protein mS40 subfamily.</text>
</comment>
<accession>A0AAV4DNH5</accession>
<evidence type="ECO:0000313" key="11">
    <source>
        <dbReference type="EMBL" id="GFO45585.1"/>
    </source>
</evidence>
<keyword evidence="12" id="KW-1185">Reference proteome</keyword>
<gene>
    <name evidence="11" type="ORF">PoB_007209000</name>
</gene>
<dbReference type="Proteomes" id="UP000735302">
    <property type="component" value="Unassembled WGS sequence"/>
</dbReference>
<dbReference type="PANTHER" id="PTHR13329:SF2">
    <property type="entry name" value="SMALL RIBOSOMAL SUBUNIT PROTEIN MS40"/>
    <property type="match status" value="1"/>
</dbReference>
<name>A0AAV4DNH5_9GAST</name>
<dbReference type="Gene3D" id="4.10.640.10">
    <property type="entry name" value="Ribosomal protein S18"/>
    <property type="match status" value="1"/>
</dbReference>
<organism evidence="11 12">
    <name type="scientific">Plakobranchus ocellatus</name>
    <dbReference type="NCBI Taxonomy" id="259542"/>
    <lineage>
        <taxon>Eukaryota</taxon>
        <taxon>Metazoa</taxon>
        <taxon>Spiralia</taxon>
        <taxon>Lophotrochozoa</taxon>
        <taxon>Mollusca</taxon>
        <taxon>Gastropoda</taxon>
        <taxon>Heterobranchia</taxon>
        <taxon>Euthyneura</taxon>
        <taxon>Panpulmonata</taxon>
        <taxon>Sacoglossa</taxon>
        <taxon>Placobranchoidea</taxon>
        <taxon>Plakobranchidae</taxon>
        <taxon>Plakobranchus</taxon>
    </lineage>
</organism>
<dbReference type="SUPFAM" id="SSF46911">
    <property type="entry name" value="Ribosomal protein S18"/>
    <property type="match status" value="1"/>
</dbReference>
<evidence type="ECO:0000256" key="4">
    <source>
        <dbReference type="ARBA" id="ARBA00022946"/>
    </source>
</evidence>
<evidence type="ECO:0000256" key="9">
    <source>
        <dbReference type="ARBA" id="ARBA00035130"/>
    </source>
</evidence>
<dbReference type="Pfam" id="PF01084">
    <property type="entry name" value="Ribosomal_S18"/>
    <property type="match status" value="1"/>
</dbReference>
<dbReference type="EMBL" id="BLXT01008064">
    <property type="protein sequence ID" value="GFO45585.1"/>
    <property type="molecule type" value="Genomic_DNA"/>
</dbReference>
<comment type="subcellular location">
    <subcellularLocation>
        <location evidence="1">Mitochondrion</location>
    </subcellularLocation>
</comment>
<keyword evidence="6" id="KW-0496">Mitochondrion</keyword>
<dbReference type="GO" id="GO:0005739">
    <property type="term" value="C:mitochondrion"/>
    <property type="evidence" value="ECO:0007669"/>
    <property type="project" value="UniProtKB-SubCell"/>
</dbReference>
<evidence type="ECO:0000313" key="12">
    <source>
        <dbReference type="Proteomes" id="UP000735302"/>
    </source>
</evidence>